<organism evidence="3 4">
    <name type="scientific">Brevundimonas fontaquae</name>
    <dbReference type="NCBI Taxonomy" id="2813778"/>
    <lineage>
        <taxon>Bacteria</taxon>
        <taxon>Pseudomonadati</taxon>
        <taxon>Pseudomonadota</taxon>
        <taxon>Alphaproteobacteria</taxon>
        <taxon>Caulobacterales</taxon>
        <taxon>Caulobacteraceae</taxon>
        <taxon>Brevundimonas</taxon>
    </lineage>
</organism>
<sequence length="200" mass="22441">MKTSDAAPSNRLGPAPGPTGSRRSTAKGDVPEAVLDRYLVERDLRGRPERFFRDHRAPEPMFRDRGKSLVSSQAYPDAVIDMLKIARHRGWDQVRVSGDPAFRREVWIQAQTLGIEVQGHRPRERDRQAAGLDRPSPRRDAETAKAHDTLGERLAKAAIVVARLVPDAAIQTRLLEAAWARAGRPRPTEREPARGPDRQR</sequence>
<feature type="region of interest" description="Disordered" evidence="1">
    <location>
        <begin position="1"/>
        <end position="32"/>
    </location>
</feature>
<feature type="region of interest" description="Disordered" evidence="1">
    <location>
        <begin position="178"/>
        <end position="200"/>
    </location>
</feature>
<proteinExistence type="predicted"/>
<evidence type="ECO:0000313" key="4">
    <source>
        <dbReference type="Proteomes" id="UP000662957"/>
    </source>
</evidence>
<name>A0ABX7LU38_9CAUL</name>
<dbReference type="InterPro" id="IPR040677">
    <property type="entry name" value="LPD7"/>
</dbReference>
<reference evidence="3 4" key="1">
    <citation type="submission" date="2021-02" db="EMBL/GenBank/DDBJ databases">
        <title>Brevundimonas sp. CS1 genome sequence.</title>
        <authorList>
            <person name="Lee K."/>
            <person name="Choi Y.-J."/>
            <person name="Son H.-R."/>
        </authorList>
    </citation>
    <scope>NUCLEOTIDE SEQUENCE [LARGE SCALE GENOMIC DNA]</scope>
    <source>
        <strain evidence="3 4">CS1</strain>
    </source>
</reference>
<accession>A0ABX7LU38</accession>
<feature type="compositionally biased region" description="Basic and acidic residues" evidence="1">
    <location>
        <begin position="186"/>
        <end position="200"/>
    </location>
</feature>
<dbReference type="EMBL" id="CP070968">
    <property type="protein sequence ID" value="QSF55664.1"/>
    <property type="molecule type" value="Genomic_DNA"/>
</dbReference>
<feature type="region of interest" description="Disordered" evidence="1">
    <location>
        <begin position="118"/>
        <end position="145"/>
    </location>
</feature>
<keyword evidence="4" id="KW-1185">Reference proteome</keyword>
<dbReference type="Pfam" id="PF18821">
    <property type="entry name" value="LPD7"/>
    <property type="match status" value="1"/>
</dbReference>
<evidence type="ECO:0000313" key="3">
    <source>
        <dbReference type="EMBL" id="QSF55664.1"/>
    </source>
</evidence>
<feature type="compositionally biased region" description="Basic and acidic residues" evidence="1">
    <location>
        <begin position="118"/>
        <end position="128"/>
    </location>
</feature>
<dbReference type="Proteomes" id="UP000662957">
    <property type="component" value="Chromosome"/>
</dbReference>
<feature type="domain" description="Large polyvalent protein-associated" evidence="2">
    <location>
        <begin position="46"/>
        <end position="128"/>
    </location>
</feature>
<dbReference type="RefSeq" id="WP_205682986.1">
    <property type="nucleotide sequence ID" value="NZ_CP070968.1"/>
</dbReference>
<evidence type="ECO:0000259" key="2">
    <source>
        <dbReference type="Pfam" id="PF18821"/>
    </source>
</evidence>
<protein>
    <recommendedName>
        <fullName evidence="2">Large polyvalent protein-associated domain-containing protein</fullName>
    </recommendedName>
</protein>
<evidence type="ECO:0000256" key="1">
    <source>
        <dbReference type="SAM" id="MobiDB-lite"/>
    </source>
</evidence>
<feature type="compositionally biased region" description="Basic and acidic residues" evidence="1">
    <location>
        <begin position="135"/>
        <end position="145"/>
    </location>
</feature>
<gene>
    <name evidence="3" type="ORF">JX001_07775</name>
</gene>